<comment type="caution">
    <text evidence="3">The sequence shown here is derived from an EMBL/GenBank/DDBJ whole genome shotgun (WGS) entry which is preliminary data.</text>
</comment>
<reference evidence="3" key="1">
    <citation type="submission" date="2020-03" db="EMBL/GenBank/DDBJ databases">
        <title>Draft Genome Sequence of Cylindrodendrum hubeiense.</title>
        <authorList>
            <person name="Buettner E."/>
            <person name="Kellner H."/>
        </authorList>
    </citation>
    <scope>NUCLEOTIDE SEQUENCE</scope>
    <source>
        <strain evidence="3">IHI 201604</strain>
    </source>
</reference>
<evidence type="ECO:0000313" key="3">
    <source>
        <dbReference type="EMBL" id="KAF7554916.1"/>
    </source>
</evidence>
<feature type="chain" id="PRO_5040178927" evidence="2">
    <location>
        <begin position="22"/>
        <end position="641"/>
    </location>
</feature>
<feature type="compositionally biased region" description="Acidic residues" evidence="1">
    <location>
        <begin position="292"/>
        <end position="322"/>
    </location>
</feature>
<keyword evidence="4" id="KW-1185">Reference proteome</keyword>
<feature type="signal peptide" evidence="2">
    <location>
        <begin position="1"/>
        <end position="21"/>
    </location>
</feature>
<accession>A0A9P5HCJ6</accession>
<gene>
    <name evidence="3" type="ORF">G7Z17_g2545</name>
</gene>
<protein>
    <submittedName>
        <fullName evidence="3">Uncharacterized protein</fullName>
    </submittedName>
</protein>
<dbReference type="EMBL" id="JAANBB010000026">
    <property type="protein sequence ID" value="KAF7554916.1"/>
    <property type="molecule type" value="Genomic_DNA"/>
</dbReference>
<dbReference type="AlphaFoldDB" id="A0A9P5HCJ6"/>
<feature type="region of interest" description="Disordered" evidence="1">
    <location>
        <begin position="267"/>
        <end position="380"/>
    </location>
</feature>
<dbReference type="Proteomes" id="UP000722485">
    <property type="component" value="Unassembled WGS sequence"/>
</dbReference>
<feature type="compositionally biased region" description="Low complexity" evidence="1">
    <location>
        <begin position="346"/>
        <end position="380"/>
    </location>
</feature>
<organism evidence="3 4">
    <name type="scientific">Cylindrodendrum hubeiense</name>
    <dbReference type="NCBI Taxonomy" id="595255"/>
    <lineage>
        <taxon>Eukaryota</taxon>
        <taxon>Fungi</taxon>
        <taxon>Dikarya</taxon>
        <taxon>Ascomycota</taxon>
        <taxon>Pezizomycotina</taxon>
        <taxon>Sordariomycetes</taxon>
        <taxon>Hypocreomycetidae</taxon>
        <taxon>Hypocreales</taxon>
        <taxon>Nectriaceae</taxon>
        <taxon>Cylindrodendrum</taxon>
    </lineage>
</organism>
<evidence type="ECO:0000313" key="4">
    <source>
        <dbReference type="Proteomes" id="UP000722485"/>
    </source>
</evidence>
<keyword evidence="2" id="KW-0732">Signal</keyword>
<evidence type="ECO:0000256" key="1">
    <source>
        <dbReference type="SAM" id="MobiDB-lite"/>
    </source>
</evidence>
<dbReference type="OrthoDB" id="3944128at2759"/>
<name>A0A9P5HCJ6_9HYPO</name>
<sequence>MLASTCWAVAGLLLGANTAYGSVIRVPRADDTITPIASTTTSYDATITSAPYYSADSNVVINNCSYYNTTEQRTLWNNPWCSVYAGNVELVYWPTGNNFSYPSTMTDSIDADFTYTSPSVYMIVNTLYGSNVCGLLGPTTSREIFSFTYGELSTLVPYFDTTATYRRATRELYFSDLETNCASTYDYSTLTTQLHPVKDDDTRCNPSIVLPGVVKQYGYPYWLHCGVRNFKYGIFDPPYAIPTVNGLIATTAAAPITTADPATAAATNQATAKQDPTSVAGTKAATATEVSGDSDDDSSDDSNDDPSDSNDDPSDTNDDDSGASETSVADPANTDSSDSNDDDSGDSNNGAGNSDDSSSSQTTAAHPANADPDAAASTAAEQVVSLGTGGVVVVNHGSTSTVPVSRDPTASVVTFSGTTLTLGGAAATITNAAVVADDPSNAVSTVAQQVVSLGTDGVVIVNDGKTTTSKVSGSDGSVASVVTFDGTTLTVGGSAATLTNVVVANNAGSTGSVVVDSDAVVATVAQEVVSLGADGVVVVDSDGSTTRTYTVAGSGATASGSSDSVTSVIVYHGTTLTLGGSAATLTNAVVTVPGADNSGSADSGYSTPESTPVQVGTSAASRAASGLVGLLLSVMASVWLL</sequence>
<evidence type="ECO:0000256" key="2">
    <source>
        <dbReference type="SAM" id="SignalP"/>
    </source>
</evidence>
<proteinExistence type="predicted"/>